<evidence type="ECO:0000313" key="2">
    <source>
        <dbReference type="Proteomes" id="UP000242814"/>
    </source>
</evidence>
<gene>
    <name evidence="1" type="ORF">ACO22_03182</name>
</gene>
<name>A0A1D2JH00_PARBR</name>
<comment type="caution">
    <text evidence="1">The sequence shown here is derived from an EMBL/GenBank/DDBJ whole genome shotgun (WGS) entry which is preliminary data.</text>
</comment>
<dbReference type="AlphaFoldDB" id="A0A1D2JH00"/>
<evidence type="ECO:0000313" key="1">
    <source>
        <dbReference type="EMBL" id="ODH34137.1"/>
    </source>
</evidence>
<proteinExistence type="predicted"/>
<protein>
    <submittedName>
        <fullName evidence="1">Uncharacterized protein</fullName>
    </submittedName>
</protein>
<sequence>SLLQTSSYVSDIDLIISSKAIIIVKKNVVGIAHIEGSRGVSEKSANRPNRPSHLHMKFPRAEACHHIIDDVMSAALWSVGTLWNGWKSLGIRESGNRLEQHQRSYPLLAWPVTVK</sequence>
<accession>A0A1D2JH00</accession>
<feature type="non-terminal residue" evidence="1">
    <location>
        <position position="1"/>
    </location>
</feature>
<reference evidence="1 2" key="1">
    <citation type="submission" date="2016-06" db="EMBL/GenBank/DDBJ databases">
        <authorList>
            <person name="Kjaerup R.B."/>
            <person name="Dalgaard T.S."/>
            <person name="Juul-Madsen H.R."/>
        </authorList>
    </citation>
    <scope>NUCLEOTIDE SEQUENCE [LARGE SCALE GENOMIC DNA]</scope>
    <source>
        <strain evidence="1 2">Pb300</strain>
    </source>
</reference>
<organism evidence="1 2">
    <name type="scientific">Paracoccidioides brasiliensis</name>
    <dbReference type="NCBI Taxonomy" id="121759"/>
    <lineage>
        <taxon>Eukaryota</taxon>
        <taxon>Fungi</taxon>
        <taxon>Dikarya</taxon>
        <taxon>Ascomycota</taxon>
        <taxon>Pezizomycotina</taxon>
        <taxon>Eurotiomycetes</taxon>
        <taxon>Eurotiomycetidae</taxon>
        <taxon>Onygenales</taxon>
        <taxon>Ajellomycetaceae</taxon>
        <taxon>Paracoccidioides</taxon>
    </lineage>
</organism>
<dbReference type="EMBL" id="LZYO01000105">
    <property type="protein sequence ID" value="ODH34137.1"/>
    <property type="molecule type" value="Genomic_DNA"/>
</dbReference>
<dbReference type="Proteomes" id="UP000242814">
    <property type="component" value="Unassembled WGS sequence"/>
</dbReference>